<comment type="caution">
    <text evidence="6">The sequence shown here is derived from an EMBL/GenBank/DDBJ whole genome shotgun (WGS) entry which is preliminary data.</text>
</comment>
<dbReference type="Gene3D" id="3.40.190.10">
    <property type="entry name" value="Periplasmic binding protein-like II"/>
    <property type="match status" value="2"/>
</dbReference>
<feature type="compositionally biased region" description="Acidic residues" evidence="4">
    <location>
        <begin position="343"/>
        <end position="356"/>
    </location>
</feature>
<dbReference type="PANTHER" id="PTHR30085:SF6">
    <property type="entry name" value="ABC TRANSPORTER GLUTAMINE-BINDING PROTEIN GLNH"/>
    <property type="match status" value="1"/>
</dbReference>
<dbReference type="Proteomes" id="UP000823858">
    <property type="component" value="Unassembled WGS sequence"/>
</dbReference>
<reference evidence="6" key="2">
    <citation type="submission" date="2021-04" db="EMBL/GenBank/DDBJ databases">
        <authorList>
            <person name="Gilroy R."/>
        </authorList>
    </citation>
    <scope>NUCLEOTIDE SEQUENCE</scope>
    <source>
        <strain evidence="6">ChiHjej13B12-4958</strain>
    </source>
</reference>
<gene>
    <name evidence="6" type="ORF">H9751_08365</name>
</gene>
<dbReference type="SUPFAM" id="SSF53850">
    <property type="entry name" value="Periplasmic binding protein-like II"/>
    <property type="match status" value="1"/>
</dbReference>
<feature type="region of interest" description="Disordered" evidence="4">
    <location>
        <begin position="1"/>
        <end position="72"/>
    </location>
</feature>
<evidence type="ECO:0000259" key="5">
    <source>
        <dbReference type="SMART" id="SM00062"/>
    </source>
</evidence>
<evidence type="ECO:0000256" key="1">
    <source>
        <dbReference type="ARBA" id="ARBA00010333"/>
    </source>
</evidence>
<evidence type="ECO:0000256" key="4">
    <source>
        <dbReference type="SAM" id="MobiDB-lite"/>
    </source>
</evidence>
<dbReference type="InterPro" id="IPR051455">
    <property type="entry name" value="Bact_solute-bind_prot3"/>
</dbReference>
<evidence type="ECO:0000256" key="2">
    <source>
        <dbReference type="ARBA" id="ARBA00022448"/>
    </source>
</evidence>
<sequence>MALVSCASEGLDLQEWPEPPEPSLALPNGSTLIPATADAGGDVLPKDSGEPFGSLRPNRSPDTGEEVSPNRRVPEIIERGRLVVGVAQSLNRLGFRDPVTKNMAGFEVDLAREIARDIFGDPDRVEFRFVEGTGRENALAEGTVDLVLRTMTVTRDRQTEVEFSVPYLTTYPRILVMRNSGIHSEADLTDRTVCVTVDSTNLLELRRLDSHGDILTTQTWSDCLLAMQRQQVDAIFSDSAILSGLQSQDPYTEIVGTATDASQYAVAAALPQQRDSSSLVRQVNSTMERIRSDGTWDRLYQQWMQDYLGDGSAPDMKYRTADDTRELAALRHQALQDAADSAAESEAEIEEDNNEQ</sequence>
<dbReference type="SMART" id="SM00062">
    <property type="entry name" value="PBPb"/>
    <property type="match status" value="1"/>
</dbReference>
<name>A0A9D2TPA8_9CORY</name>
<evidence type="ECO:0000256" key="3">
    <source>
        <dbReference type="ARBA" id="ARBA00022729"/>
    </source>
</evidence>
<keyword evidence="2" id="KW-0813">Transport</keyword>
<comment type="similarity">
    <text evidence="1">Belongs to the bacterial solute-binding protein 3 family.</text>
</comment>
<protein>
    <submittedName>
        <fullName evidence="6">Transporter substrate-binding domain-containing protein</fullName>
    </submittedName>
</protein>
<dbReference type="GO" id="GO:0006865">
    <property type="term" value="P:amino acid transport"/>
    <property type="evidence" value="ECO:0007669"/>
    <property type="project" value="TreeGrafter"/>
</dbReference>
<feature type="domain" description="Solute-binding protein family 3/N-terminal" evidence="5">
    <location>
        <begin position="81"/>
        <end position="306"/>
    </location>
</feature>
<dbReference type="PANTHER" id="PTHR30085">
    <property type="entry name" value="AMINO ACID ABC TRANSPORTER PERMEASE"/>
    <property type="match status" value="1"/>
</dbReference>
<proteinExistence type="inferred from homology"/>
<organism evidence="6 7">
    <name type="scientific">Candidatus Corynebacterium faecigallinarum</name>
    <dbReference type="NCBI Taxonomy" id="2838528"/>
    <lineage>
        <taxon>Bacteria</taxon>
        <taxon>Bacillati</taxon>
        <taxon>Actinomycetota</taxon>
        <taxon>Actinomycetes</taxon>
        <taxon>Mycobacteriales</taxon>
        <taxon>Corynebacteriaceae</taxon>
        <taxon>Corynebacterium</taxon>
    </lineage>
</organism>
<dbReference type="GO" id="GO:0005576">
    <property type="term" value="C:extracellular region"/>
    <property type="evidence" value="ECO:0007669"/>
    <property type="project" value="TreeGrafter"/>
</dbReference>
<evidence type="ECO:0000313" key="6">
    <source>
        <dbReference type="EMBL" id="HJC85541.1"/>
    </source>
</evidence>
<dbReference type="AlphaFoldDB" id="A0A9D2TPA8"/>
<dbReference type="EMBL" id="DWVP01000020">
    <property type="protein sequence ID" value="HJC85541.1"/>
    <property type="molecule type" value="Genomic_DNA"/>
</dbReference>
<reference evidence="6" key="1">
    <citation type="journal article" date="2021" name="PeerJ">
        <title>Extensive microbial diversity within the chicken gut microbiome revealed by metagenomics and culture.</title>
        <authorList>
            <person name="Gilroy R."/>
            <person name="Ravi A."/>
            <person name="Getino M."/>
            <person name="Pursley I."/>
            <person name="Horton D.L."/>
            <person name="Alikhan N.F."/>
            <person name="Baker D."/>
            <person name="Gharbi K."/>
            <person name="Hall N."/>
            <person name="Watson M."/>
            <person name="Adriaenssens E.M."/>
            <person name="Foster-Nyarko E."/>
            <person name="Jarju S."/>
            <person name="Secka A."/>
            <person name="Antonio M."/>
            <person name="Oren A."/>
            <person name="Chaudhuri R.R."/>
            <person name="La Ragione R."/>
            <person name="Hildebrand F."/>
            <person name="Pallen M.J."/>
        </authorList>
    </citation>
    <scope>NUCLEOTIDE SEQUENCE</scope>
    <source>
        <strain evidence="6">ChiHjej13B12-4958</strain>
    </source>
</reference>
<dbReference type="GO" id="GO:0030288">
    <property type="term" value="C:outer membrane-bounded periplasmic space"/>
    <property type="evidence" value="ECO:0007669"/>
    <property type="project" value="TreeGrafter"/>
</dbReference>
<accession>A0A9D2TPA8</accession>
<evidence type="ECO:0000313" key="7">
    <source>
        <dbReference type="Proteomes" id="UP000823858"/>
    </source>
</evidence>
<keyword evidence="3" id="KW-0732">Signal</keyword>
<feature type="region of interest" description="Disordered" evidence="4">
    <location>
        <begin position="334"/>
        <end position="356"/>
    </location>
</feature>
<dbReference type="Pfam" id="PF00497">
    <property type="entry name" value="SBP_bac_3"/>
    <property type="match status" value="1"/>
</dbReference>
<dbReference type="InterPro" id="IPR001638">
    <property type="entry name" value="Solute-binding_3/MltF_N"/>
</dbReference>